<organism evidence="1 2">
    <name type="scientific">Streptococcus sanguinis</name>
    <dbReference type="NCBI Taxonomy" id="1305"/>
    <lineage>
        <taxon>Bacteria</taxon>
        <taxon>Bacillati</taxon>
        <taxon>Bacillota</taxon>
        <taxon>Bacilli</taxon>
        <taxon>Lactobacillales</taxon>
        <taxon>Streptococcaceae</taxon>
        <taxon>Streptococcus</taxon>
    </lineage>
</organism>
<evidence type="ECO:0000313" key="1">
    <source>
        <dbReference type="EMBL" id="SQF36391.1"/>
    </source>
</evidence>
<dbReference type="EMBL" id="LS483346">
    <property type="protein sequence ID" value="SQF36391.1"/>
    <property type="molecule type" value="Genomic_DNA"/>
</dbReference>
<reference evidence="1 2" key="1">
    <citation type="submission" date="2018-06" db="EMBL/GenBank/DDBJ databases">
        <authorList>
            <consortium name="Pathogen Informatics"/>
            <person name="Doyle S."/>
        </authorList>
    </citation>
    <scope>NUCLEOTIDE SEQUENCE [LARGE SCALE GENOMIC DNA]</scope>
    <source>
        <strain evidence="1 2">NCTC11085</strain>
    </source>
</reference>
<protein>
    <submittedName>
        <fullName evidence="1">Uncharacterized protein</fullName>
    </submittedName>
</protein>
<gene>
    <name evidence="1" type="ORF">NCTC11085_02238</name>
</gene>
<dbReference type="Proteomes" id="UP000249623">
    <property type="component" value="Chromosome 1"/>
</dbReference>
<proteinExistence type="predicted"/>
<name>A0A2X3XL31_STRSA</name>
<evidence type="ECO:0000313" key="2">
    <source>
        <dbReference type="Proteomes" id="UP000249623"/>
    </source>
</evidence>
<dbReference type="RefSeq" id="WP_002927198.1">
    <property type="nucleotide sequence ID" value="NZ_CP071430.1"/>
</dbReference>
<dbReference type="AlphaFoldDB" id="A0A2X3XL31"/>
<sequence length="52" mass="6313">MLYRFWEPPGMVEWVGMTFSDKLIQEKSKSLFWKQVEQRKSRPPPAVYTSEY</sequence>
<accession>A0A2X3XL31</accession>